<feature type="compositionally biased region" description="Polar residues" evidence="1">
    <location>
        <begin position="2297"/>
        <end position="2315"/>
    </location>
</feature>
<dbReference type="KEGG" id="reh:H16_B0247"/>
<dbReference type="NCBIfam" id="TIGR01731">
    <property type="entry name" value="fil_hemag_20aa"/>
    <property type="match status" value="17"/>
</dbReference>
<evidence type="ECO:0000313" key="4">
    <source>
        <dbReference type="Proteomes" id="UP000008210"/>
    </source>
</evidence>
<evidence type="ECO:0000259" key="2">
    <source>
        <dbReference type="SMART" id="SM00912"/>
    </source>
</evidence>
<dbReference type="InterPro" id="IPR012334">
    <property type="entry name" value="Pectin_lyas_fold"/>
</dbReference>
<feature type="compositionally biased region" description="Low complexity" evidence="1">
    <location>
        <begin position="2212"/>
        <end position="2222"/>
    </location>
</feature>
<feature type="region of interest" description="Disordered" evidence="1">
    <location>
        <begin position="2128"/>
        <end position="2153"/>
    </location>
</feature>
<reference evidence="3 4" key="1">
    <citation type="journal article" date="2006" name="Nat. Biotechnol.">
        <title>Genome sequence of the bioplastic-producing 'Knallgas' bacterium Ralstonia eutropha H16.</title>
        <authorList>
            <person name="Pohlmann A."/>
            <person name="Fricke W.F."/>
            <person name="Reinecke F."/>
            <person name="Kusian B."/>
            <person name="Liesegang H."/>
            <person name="Cramm R."/>
            <person name="Eitinger T."/>
            <person name="Ewering C."/>
            <person name="Potter M."/>
            <person name="Schwartz E."/>
            <person name="Strittmatter A."/>
            <person name="Voss I."/>
            <person name="Gottschalk G."/>
            <person name="Steinbuechel A."/>
            <person name="Friedrich B."/>
            <person name="Bowien B."/>
        </authorList>
    </citation>
    <scope>NUCLEOTIDE SEQUENCE [LARGE SCALE GENOMIC DNA]</scope>
    <source>
        <strain evidence="4">ATCC 17699 / DSM 428 / KCTC 22496 / NCIMB 10442 / H16 / Stanier 337</strain>
    </source>
</reference>
<dbReference type="HOGENOM" id="CLU_000043_2_1_4"/>
<dbReference type="InterPro" id="IPR025331">
    <property type="entry name" value="TNT"/>
</dbReference>
<name>Q0K4M6_CUPNH</name>
<dbReference type="eggNOG" id="COG3210">
    <property type="taxonomic scope" value="Bacteria"/>
</dbReference>
<dbReference type="InterPro" id="IPR053024">
    <property type="entry name" value="Fungal_surface_NADase"/>
</dbReference>
<dbReference type="GO" id="GO:0050135">
    <property type="term" value="F:NADP+ nucleosidase activity"/>
    <property type="evidence" value="ECO:0007669"/>
    <property type="project" value="InterPro"/>
</dbReference>
<dbReference type="EMBL" id="AM260480">
    <property type="protein sequence ID" value="CAJ95048.1"/>
    <property type="molecule type" value="Genomic_DNA"/>
</dbReference>
<dbReference type="InterPro" id="IPR010069">
    <property type="entry name" value="CdiA_FHA1_rpt"/>
</dbReference>
<dbReference type="Proteomes" id="UP000008210">
    <property type="component" value="Chromosome 2"/>
</dbReference>
<accession>Q0K4M6</accession>
<protein>
    <submittedName>
        <fullName evidence="3">Filamentous hemagglutinin / adhesin</fullName>
    </submittedName>
</protein>
<dbReference type="SUPFAM" id="SSF51126">
    <property type="entry name" value="Pectin lyase-like"/>
    <property type="match status" value="1"/>
</dbReference>
<dbReference type="Gene3D" id="2.160.20.10">
    <property type="entry name" value="Single-stranded right-handed beta-helix, Pectin lyase-like"/>
    <property type="match status" value="1"/>
</dbReference>
<feature type="compositionally biased region" description="Gly residues" evidence="1">
    <location>
        <begin position="2199"/>
        <end position="2211"/>
    </location>
</feature>
<feature type="region of interest" description="Disordered" evidence="1">
    <location>
        <begin position="2290"/>
        <end position="2331"/>
    </location>
</feature>
<feature type="domain" description="Filamentous haemagglutinin FhaB/tRNA nuclease CdiA-like TPS" evidence="2">
    <location>
        <begin position="84"/>
        <end position="205"/>
    </location>
</feature>
<feature type="compositionally biased region" description="Polar residues" evidence="1">
    <location>
        <begin position="2128"/>
        <end position="2147"/>
    </location>
</feature>
<dbReference type="Pfam" id="PF14021">
    <property type="entry name" value="TNT"/>
    <property type="match status" value="1"/>
</dbReference>
<dbReference type="Pfam" id="PF13332">
    <property type="entry name" value="Fil_haemagg_2"/>
    <property type="match status" value="3"/>
</dbReference>
<keyword evidence="4" id="KW-1185">Reference proteome</keyword>
<feature type="region of interest" description="Disordered" evidence="1">
    <location>
        <begin position="2185"/>
        <end position="2222"/>
    </location>
</feature>
<dbReference type="PANTHER" id="PTHR42059:SF1">
    <property type="entry name" value="TNT DOMAIN-CONTAINING PROTEIN"/>
    <property type="match status" value="1"/>
</dbReference>
<organism evidence="3 4">
    <name type="scientific">Cupriavidus necator (strain ATCC 17699 / DSM 428 / KCTC 22496 / NCIMB 10442 / H16 / Stanier 337)</name>
    <name type="common">Ralstonia eutropha</name>
    <dbReference type="NCBI Taxonomy" id="381666"/>
    <lineage>
        <taxon>Bacteria</taxon>
        <taxon>Pseudomonadati</taxon>
        <taxon>Pseudomonadota</taxon>
        <taxon>Betaproteobacteria</taxon>
        <taxon>Burkholderiales</taxon>
        <taxon>Burkholderiaceae</taxon>
        <taxon>Cupriavidus</taxon>
    </lineage>
</organism>
<evidence type="ECO:0000313" key="3">
    <source>
        <dbReference type="EMBL" id="CAJ95048.1"/>
    </source>
</evidence>
<dbReference type="STRING" id="381666.H16_B0247"/>
<sequence length="2790" mass="285145">MFNAACGMPVAVQECATGRAKGRHGSVGSNGGNTAFAPVLWRAALATAMMGLPAVLDQAAHAQTLPIQVDRNAPGQRPVVGVAANGVPVVNIAPPQRNGGTSVNNFIQYGVGPSGVVLNNSGQNSQTQIAGWVQGNMQLGNNSASNIVLQVMQPNPSQLMGQQEIAGRRANLLLANPAGITCSGCGVINADRFTLSTGRPVFGADGDVTGFDVRAGNIAIGGQGLSSPQAQVDLLARSISINAELWARHLNAITGANQIDHATLNTTPQAVTGAAPQLALDAAALGSMYANSVRLIGTEKGVGFNIGGGISARAGDIVVDNNGDVRIAPGGRLQADGSATVAGANIDNAGTITTRGAIATTTPGQLTNSGVLAAGTDLTGQADSIVNSGTIGAGVDANANGTGAGTANLTAGTAIRSNGSILTGADINLSAPTLDLSNGKVTSHDTARLSASGDITHRNARLEANTVQISAAGTVDNRGAAIVAGVNGGTVRGTSVLNQRGTISSGGALGVEGTQTVDNTGGAVAGTLATTVAAPGVVNRSGVIGSVQDKLTVTGALDNTSGKALAATDLRVTGGAIVNDHGQMSAGETLNADTAGQALTNTAGVIAAANIQADTGRFDNRAGVVQSTGLLVADTHGQRYDNSQGLTVANGDLTLSTGAFGNQAGTVSGKQSVTVNMTTFGNAGGKVVSGGPLAMTGDSLSNNGGQLASNGDARFRIAGTFDNTAGFTHAGGTLGVQAGTLVNRDTLGGTEKTPRGMEGASVKLTANAIDNGQGALRADAVLDADAATLDNSRGEVTSGGTAQLNVGTTTNTDGLLAANTSLGIQGNTLTGDGTVQSQGDLSARLTGDFNNTKTVAAGKTLSLDTSGDVASSGKMTAGEALDVHGRNVSNSGELVGQVSNTIRADQAVTNSGLIDGGAVRVQAGTTVTNTERIFGDTVAIGAGVLILNDRNAATGKGGVIASRTGDVDLGAPDIVNREHALILSSQDLRVGGALDADGKATGQASSLTNASAVIDVARDADIKAASIRNESSHFETQVTDTGVQRTLVYRLKGSLEDIDPATALIFDWSGKDDYFHAGTDLGWLYRDGNQKGVARLLLLPSEQYPFAEFGPPFDWSRRPDGEAGPVMYWQDPFYVDYYGGMPKNTWSPVGLAYTLHFENDVNGNPVLMAEKYNYPPDHPIWDKLKVARPDSAPPPYPAACEVNAPPACIAAHQKYRDWHDANIARYEALNDKIIAFNKDFHARTVDNFYSVDKQTQVREEVVLHTDPARLLVGGNATLNGAVVNDKSEIAIGGTLNVPAPVRNEGYTGTRFETVTGTQAWHYINHGVNAPDRRSTTAEIPPLDVTLPLQLATGTTQQNLQTVPGSGTAIDPRAGVTPIASAPTLTQVALNPGGATAGGRLGGEVIRTVTPSLAMPTNALFVTRTDPGARYLIETDSRFTNQRQWLSSDFMLTQLGQDPTRVLKRLGDGFYEARLVADAVMLGTGQRFVGDYTGNEAQYQALMQSGVEFARQFSLNVGTALTAEQMRALTTDIVWMVEKTVTLPDGSTQQVLVPQVYLKVRAGDLKGDGTLITARNAKVRTDGDVKNTGTIAARDVMLIDAGNIRNERGTLSAGAMGLNAKQDLDNLAGRISADNLAVTAGRDINLTTTTASAGNRVGESTASRTVISGVASVEADNAVFVAGRDINSQAASIAAADSLGMGAERDINLDTVQVAEGFDAVADAKNRSSVVHTAEIGTLITGRDITLAAGQDVNAKAAYVSADDAIAVSAGRDINVTAGEAGVAIRDEQSMQSGGFLSKKSTHTIDAASRTEALGSTFSGDTVDMAAGRDLTTSGSTIAATHDVNLDARRDITIGTAETTSSSYSFKEEKKSGFGATGSGLSYGKREQKDTVNDKGMQQAGSLIGSTDGSVHMKAGSTLKVTGSDLIARQDITGVAADVTIEAAQNSQHHDETHEVRQSGFTLGVSGGAIGAAINAGNKVSSASKSQDGRASALWGIAAARDVADTGAALAQAGGDPLKGAAVTLSFGTSQSKRTLTEDSISHNGANVSAGGTAAFMATGVNANGNKTAGNLNVIGSNIDANKVALGAKHDINIMSATDMNESHRTNKSSSASVGVSYGAQGFGVSASASKSKGNADSGGTSQANSHVTGRESVTFVSGNDTNILGAMVGGGKVVGDVGGNLNIASRQDTEEMRARQQSIGGGFSISQGGGSASFSASKGKASGNYANVSEQSGIHAGDGGFDIRVEGNTDLKGAVIASVAGKDKNHLDTGTLSFSDMQNHSDYSATSFGVSGGITAGPQNGEKNSGQTSGRNTGGISPMVPQHESGSQDGVARSAIADGTITIRDEASQKQDLADLRRDTVGTNTTVGKNPDLMNVLDKQADMMAAAQAAGEAVAKTVGQVANAKQEEAQNRYKTAAQAYQQDPSAENQAAMTAAQSDIDGWKEGGDYRAALHGAGGALVAGLGGGNALAGAAGAAGASLSAPKIQNGVNAVYTNVNTGNTDLDHAIANIAGNIAAGGIGAVIGGGSGASTASNVDRFNRQLTYAKSEDMKTVAAKEAAKAGMTPEQMEKAMGVVLGTYYDEKGVAKSEGVTYDQYMKAQAALLSQPANSPLAKEYAQSQRGVLPQFAFGDADGAPNFGRVPLFGIPTMGAIDDAVASQAAIRARVEGNVAESAAARAGSNFNKLNEWPPNNGFVPGTGERYTLFPGQFVDRYGSVQGTFVAEAGASYRSRALRPGSDSAPYHVYEVTRPIEVTAGPTRPWFGYEGMGTQYKFDESVRNLINRGALRRTQ</sequence>
<dbReference type="NCBIfam" id="TIGR01901">
    <property type="entry name" value="adhes_NPXG"/>
    <property type="match status" value="1"/>
</dbReference>
<dbReference type="InterPro" id="IPR008638">
    <property type="entry name" value="FhaB/CdiA-like_TPS"/>
</dbReference>
<dbReference type="InterPro" id="IPR011050">
    <property type="entry name" value="Pectin_lyase_fold/virulence"/>
</dbReference>
<dbReference type="InterPro" id="IPR025157">
    <property type="entry name" value="Hemagglutinin_rpt"/>
</dbReference>
<gene>
    <name evidence="3" type="primary">fhaB</name>
    <name evidence="3" type="ordered locus">H16_B0247</name>
</gene>
<dbReference type="SMART" id="SM00912">
    <property type="entry name" value="Haemagg_act"/>
    <property type="match status" value="1"/>
</dbReference>
<dbReference type="PANTHER" id="PTHR42059">
    <property type="entry name" value="TNT DOMAIN-CONTAINING PROTEIN"/>
    <property type="match status" value="1"/>
</dbReference>
<evidence type="ECO:0000256" key="1">
    <source>
        <dbReference type="SAM" id="MobiDB-lite"/>
    </source>
</evidence>
<dbReference type="Pfam" id="PF05860">
    <property type="entry name" value="TPS"/>
    <property type="match status" value="1"/>
</dbReference>
<proteinExistence type="predicted"/>